<gene>
    <name evidence="1" type="ORF">HPB47_001722</name>
</gene>
<sequence>MITLSPTSSCGEPGHMMKGRRLIGFGERPKRQPKEDNVWDCSVCTYRNTAEAFKCLMCDVRKGTSTRKPRINPQLVAQQLAPSRGGRPGSGCRGGSRPKARPRLKNVDRSTGQQRAVTVNNVTVIITEFQPKRLSDAHSSSSTDGHSDGHGEASVPRRDGGVQLNFRDWAEARATRPAL</sequence>
<name>A0AC60PN80_IXOPE</name>
<accession>A0AC60PN80</accession>
<comment type="caution">
    <text evidence="1">The sequence shown here is derived from an EMBL/GenBank/DDBJ whole genome shotgun (WGS) entry which is preliminary data.</text>
</comment>
<dbReference type="Proteomes" id="UP000805193">
    <property type="component" value="Unassembled WGS sequence"/>
</dbReference>
<reference evidence="1 2" key="1">
    <citation type="journal article" date="2020" name="Cell">
        <title>Large-Scale Comparative Analyses of Tick Genomes Elucidate Their Genetic Diversity and Vector Capacities.</title>
        <authorList>
            <consortium name="Tick Genome and Microbiome Consortium (TIGMIC)"/>
            <person name="Jia N."/>
            <person name="Wang J."/>
            <person name="Shi W."/>
            <person name="Du L."/>
            <person name="Sun Y."/>
            <person name="Zhan W."/>
            <person name="Jiang J.F."/>
            <person name="Wang Q."/>
            <person name="Zhang B."/>
            <person name="Ji P."/>
            <person name="Bell-Sakyi L."/>
            <person name="Cui X.M."/>
            <person name="Yuan T.T."/>
            <person name="Jiang B.G."/>
            <person name="Yang W.F."/>
            <person name="Lam T.T."/>
            <person name="Chang Q.C."/>
            <person name="Ding S.J."/>
            <person name="Wang X.J."/>
            <person name="Zhu J.G."/>
            <person name="Ruan X.D."/>
            <person name="Zhao L."/>
            <person name="Wei J.T."/>
            <person name="Ye R.Z."/>
            <person name="Que T.C."/>
            <person name="Du C.H."/>
            <person name="Zhou Y.H."/>
            <person name="Cheng J.X."/>
            <person name="Dai P.F."/>
            <person name="Guo W.B."/>
            <person name="Han X.H."/>
            <person name="Huang E.J."/>
            <person name="Li L.F."/>
            <person name="Wei W."/>
            <person name="Gao Y.C."/>
            <person name="Liu J.Z."/>
            <person name="Shao H.Z."/>
            <person name="Wang X."/>
            <person name="Wang C.C."/>
            <person name="Yang T.C."/>
            <person name="Huo Q.B."/>
            <person name="Li W."/>
            <person name="Chen H.Y."/>
            <person name="Chen S.E."/>
            <person name="Zhou L.G."/>
            <person name="Ni X.B."/>
            <person name="Tian J.H."/>
            <person name="Sheng Y."/>
            <person name="Liu T."/>
            <person name="Pan Y.S."/>
            <person name="Xia L.Y."/>
            <person name="Li J."/>
            <person name="Zhao F."/>
            <person name="Cao W.C."/>
        </authorList>
    </citation>
    <scope>NUCLEOTIDE SEQUENCE [LARGE SCALE GENOMIC DNA]</scope>
    <source>
        <strain evidence="1">Iper-2018</strain>
    </source>
</reference>
<keyword evidence="2" id="KW-1185">Reference proteome</keyword>
<evidence type="ECO:0000313" key="1">
    <source>
        <dbReference type="EMBL" id="KAG0422457.1"/>
    </source>
</evidence>
<evidence type="ECO:0000313" key="2">
    <source>
        <dbReference type="Proteomes" id="UP000805193"/>
    </source>
</evidence>
<proteinExistence type="predicted"/>
<dbReference type="EMBL" id="JABSTQ010010227">
    <property type="protein sequence ID" value="KAG0422457.1"/>
    <property type="molecule type" value="Genomic_DNA"/>
</dbReference>
<organism evidence="1 2">
    <name type="scientific">Ixodes persulcatus</name>
    <name type="common">Taiga tick</name>
    <dbReference type="NCBI Taxonomy" id="34615"/>
    <lineage>
        <taxon>Eukaryota</taxon>
        <taxon>Metazoa</taxon>
        <taxon>Ecdysozoa</taxon>
        <taxon>Arthropoda</taxon>
        <taxon>Chelicerata</taxon>
        <taxon>Arachnida</taxon>
        <taxon>Acari</taxon>
        <taxon>Parasitiformes</taxon>
        <taxon>Ixodida</taxon>
        <taxon>Ixodoidea</taxon>
        <taxon>Ixodidae</taxon>
        <taxon>Ixodinae</taxon>
        <taxon>Ixodes</taxon>
    </lineage>
</organism>
<protein>
    <submittedName>
        <fullName evidence="1">Uncharacterized protein</fullName>
    </submittedName>
</protein>